<dbReference type="PANTHER" id="PTHR39217:SF1">
    <property type="entry name" value="GLUTATHIONE SYNTHETASE"/>
    <property type="match status" value="1"/>
</dbReference>
<dbReference type="SUPFAM" id="SSF56059">
    <property type="entry name" value="Glutathione synthetase ATP-binding domain-like"/>
    <property type="match status" value="1"/>
</dbReference>
<dbReference type="Gene3D" id="3.30.470.20">
    <property type="entry name" value="ATP-grasp fold, B domain"/>
    <property type="match status" value="1"/>
</dbReference>
<proteinExistence type="predicted"/>
<organism evidence="2 3">
    <name type="scientific">Chondromyces crocatus</name>
    <dbReference type="NCBI Taxonomy" id="52"/>
    <lineage>
        <taxon>Bacteria</taxon>
        <taxon>Pseudomonadati</taxon>
        <taxon>Myxococcota</taxon>
        <taxon>Polyangia</taxon>
        <taxon>Polyangiales</taxon>
        <taxon>Polyangiaceae</taxon>
        <taxon>Chondromyces</taxon>
    </lineage>
</organism>
<reference evidence="2 3" key="1">
    <citation type="submission" date="2015-07" db="EMBL/GenBank/DDBJ databases">
        <title>Genome analysis of myxobacterium Chondromyces crocatus Cm c5 reveals a high potential for natural compound synthesis and the genetic basis for the loss of fruiting body formation.</title>
        <authorList>
            <person name="Zaburannyi N."/>
            <person name="Bunk B."/>
            <person name="Maier J."/>
            <person name="Overmann J."/>
            <person name="Mueller R."/>
        </authorList>
    </citation>
    <scope>NUCLEOTIDE SEQUENCE [LARGE SCALE GENOMIC DNA]</scope>
    <source>
        <strain evidence="2 3">Cm c5</strain>
    </source>
</reference>
<dbReference type="AlphaFoldDB" id="A0A0K1ETB7"/>
<dbReference type="Pfam" id="PF02955">
    <property type="entry name" value="GSH-S_ATP"/>
    <property type="match status" value="1"/>
</dbReference>
<dbReference type="InterPro" id="IPR004218">
    <property type="entry name" value="GSHS_ATP-bd"/>
</dbReference>
<dbReference type="GO" id="GO:0005524">
    <property type="term" value="F:ATP binding"/>
    <property type="evidence" value="ECO:0007669"/>
    <property type="project" value="InterPro"/>
</dbReference>
<gene>
    <name evidence="2" type="ORF">CMC5_081340</name>
</gene>
<accession>A0A0K1ETB7</accession>
<dbReference type="STRING" id="52.CMC5_081340"/>
<dbReference type="InterPro" id="IPR053191">
    <property type="entry name" value="DcsG_Biosynth_Enzyme"/>
</dbReference>
<dbReference type="InterPro" id="IPR013815">
    <property type="entry name" value="ATP_grasp_subdomain_1"/>
</dbReference>
<sequence length="325" mass="36273">MRYHCTAPRDPLPVERRIAFLTSDQDPELTPDDQLAVHALEQFGIRVTPLIWDTPEAAPEHARRFDALILRSCWDYHRKTRAFCAWLDEVERHHLPLLNLPSVARWSLDKVYLDALATRGVAIPATLWLDPGTPTPLADVLQHGAFTSGEVVIKPSISMLGEDTFRASRADAAQHEPAFQALLRERKLMVQAFVPEILEGGELSFIFIDNRFSHAVRKRPRTGEFRIHAEYGGKRELTFPSDALVAQAQAVIDAARALSGSDPEGLLYGRVDGIDVAGRLTLVELELIDPFLFLNYAPGAPERFAAAIARRVPARSNEHGHDRSA</sequence>
<dbReference type="Proteomes" id="UP000067626">
    <property type="component" value="Chromosome"/>
</dbReference>
<evidence type="ECO:0000313" key="3">
    <source>
        <dbReference type="Proteomes" id="UP000067626"/>
    </source>
</evidence>
<protein>
    <recommendedName>
        <fullName evidence="1">Prokaryotic glutathione synthetase ATP-binding domain-containing protein</fullName>
    </recommendedName>
</protein>
<dbReference type="Gene3D" id="3.30.1490.20">
    <property type="entry name" value="ATP-grasp fold, A domain"/>
    <property type="match status" value="1"/>
</dbReference>
<evidence type="ECO:0000313" key="2">
    <source>
        <dbReference type="EMBL" id="AKT43897.1"/>
    </source>
</evidence>
<dbReference type="EMBL" id="CP012159">
    <property type="protein sequence ID" value="AKT43897.1"/>
    <property type="molecule type" value="Genomic_DNA"/>
</dbReference>
<name>A0A0K1ETB7_CHOCO</name>
<keyword evidence="3" id="KW-1185">Reference proteome</keyword>
<feature type="domain" description="Prokaryotic glutathione synthetase ATP-binding" evidence="1">
    <location>
        <begin position="147"/>
        <end position="243"/>
    </location>
</feature>
<dbReference type="KEGG" id="ccro:CMC5_081340"/>
<evidence type="ECO:0000259" key="1">
    <source>
        <dbReference type="Pfam" id="PF02955"/>
    </source>
</evidence>
<dbReference type="GO" id="GO:0004363">
    <property type="term" value="F:glutathione synthase activity"/>
    <property type="evidence" value="ECO:0007669"/>
    <property type="project" value="InterPro"/>
</dbReference>
<dbReference type="PANTHER" id="PTHR39217">
    <property type="match status" value="1"/>
</dbReference>
<dbReference type="Gene3D" id="3.40.50.20">
    <property type="match status" value="1"/>
</dbReference>